<evidence type="ECO:0000259" key="11">
    <source>
        <dbReference type="Pfam" id="PF00884"/>
    </source>
</evidence>
<comment type="pathway">
    <text evidence="2">Cell wall biogenesis; lipoteichoic acid biosynthesis.</text>
</comment>
<evidence type="ECO:0000256" key="9">
    <source>
        <dbReference type="PIRSR" id="PIRSR005091-2"/>
    </source>
</evidence>
<keyword evidence="5" id="KW-0812">Transmembrane</keyword>
<feature type="binding site" evidence="10">
    <location>
        <position position="260"/>
    </location>
    <ligand>
        <name>Mn(2+)</name>
        <dbReference type="ChEBI" id="CHEBI:29035"/>
    </ligand>
</feature>
<keyword evidence="9" id="KW-0479">Metal-binding</keyword>
<keyword evidence="6" id="KW-1133">Transmembrane helix</keyword>
<feature type="binding site" evidence="10">
    <location>
        <position position="487"/>
    </location>
    <ligand>
        <name>Mn(2+)</name>
        <dbReference type="ChEBI" id="CHEBI:29035"/>
    </ligand>
</feature>
<evidence type="ECO:0000256" key="10">
    <source>
        <dbReference type="PIRSR" id="PIRSR005091-3"/>
    </source>
</evidence>
<dbReference type="GO" id="GO:0046872">
    <property type="term" value="F:metal ion binding"/>
    <property type="evidence" value="ECO:0007669"/>
    <property type="project" value="UniProtKB-KW"/>
</dbReference>
<gene>
    <name evidence="12" type="primary">ltaS1_2</name>
    <name evidence="12" type="ORF">ECLFYP2_02947</name>
</gene>
<sequence length="707" mass="80736">MKKNKVSTFVNTRMGFFFLLALLFWLKNIFAYMVDFHLGIESSIQYFILFINPIATTLLLLSIALYVRRTKAAYITMLVIYFLMTLLLFSNVSYYREFTDFITINTMLGVGKVASGLGESAIRLFRPYDVLYFIDFIVLIAAFSMKKIKMDTRPVRARMAFAISTLAVMVFSANLFLAEADRPELLTRTFSRDYLVKYLGINAFTVYDGVQTYQASQVRAEASPNDMNEVESYVKEHYAEPNDDLFGIAKGKNVIYIHLESVQQFLIDYKLKDEDGVEHEVMPFINSLYHSDSTFSFDNFFHQVKAGKTSDAETLFENSLFGLNQGALFTQLGGKNTFEAAPDILGQTQGYTSAVFHGNTGTFWNRNETYKRFGYDYFFDASYYDVNDENSFQYGLHDKPFFEQSVQYLERLQQPFYSKFIAVSNHYPYSEFTNEEGGFPLANTSDQTINGYFATANYLDKAVEEFFNYLKESGLYENSVIVLYGDHYGISNSRNRNLAELLGKTSSTWTNFDNASLQRVPYMIHIPGQSNGGINHTYGGQVDALPTLLHLLGVDTSNYIQLGQDLFSDQNEQLVAFRDGDFVTPDYTYYSSTLYDNRTGMPINDPSDELQAKVDEWKAKVDKQLSVSDQINNGDLLRFYAKSGLEEVDPSTYNYKDALQQMMAIEKNLGSDSTSAFSQNGNQSTVDLYQTKTFQEYQQMTEQDSGE</sequence>
<keyword evidence="7" id="KW-0472">Membrane</keyword>
<evidence type="ECO:0000256" key="4">
    <source>
        <dbReference type="ARBA" id="ARBA00022475"/>
    </source>
</evidence>
<keyword evidence="9" id="KW-0464">Manganese</keyword>
<dbReference type="InterPro" id="IPR012160">
    <property type="entry name" value="LtaS-like"/>
</dbReference>
<dbReference type="CDD" id="cd16015">
    <property type="entry name" value="LTA_synthase"/>
    <property type="match status" value="1"/>
</dbReference>
<evidence type="ECO:0000256" key="2">
    <source>
        <dbReference type="ARBA" id="ARBA00004936"/>
    </source>
</evidence>
<dbReference type="InterPro" id="IPR017850">
    <property type="entry name" value="Alkaline_phosphatase_core_sf"/>
</dbReference>
<dbReference type="Gene3D" id="3.30.1120.170">
    <property type="match status" value="1"/>
</dbReference>
<dbReference type="InterPro" id="IPR000917">
    <property type="entry name" value="Sulfatase_N"/>
</dbReference>
<name>A0A6N3DQB3_ENTCA</name>
<reference evidence="12" key="1">
    <citation type="submission" date="2019-11" db="EMBL/GenBank/DDBJ databases">
        <authorList>
            <person name="Feng L."/>
        </authorList>
    </citation>
    <scope>NUCLEOTIDE SEQUENCE</scope>
    <source>
        <strain evidence="12">ECasseliflavusLFYP2</strain>
    </source>
</reference>
<feature type="binding site" evidence="9">
    <location>
        <position position="426"/>
    </location>
    <ligand>
        <name>substrate</name>
    </ligand>
</feature>
<evidence type="ECO:0000256" key="1">
    <source>
        <dbReference type="ARBA" id="ARBA00004651"/>
    </source>
</evidence>
<organism evidence="12">
    <name type="scientific">Enterococcus casseliflavus</name>
    <name type="common">Enterococcus flavescens</name>
    <dbReference type="NCBI Taxonomy" id="37734"/>
    <lineage>
        <taxon>Bacteria</taxon>
        <taxon>Bacillati</taxon>
        <taxon>Bacillota</taxon>
        <taxon>Bacilli</taxon>
        <taxon>Lactobacillales</taxon>
        <taxon>Enterococcaceae</taxon>
        <taxon>Enterococcus</taxon>
    </lineage>
</organism>
<dbReference type="PANTHER" id="PTHR47371:SF3">
    <property type="entry name" value="PHOSPHOGLYCEROL TRANSFERASE I"/>
    <property type="match status" value="1"/>
</dbReference>
<feature type="binding site" evidence="10">
    <location>
        <position position="309"/>
    </location>
    <ligand>
        <name>Mn(2+)</name>
        <dbReference type="ChEBI" id="CHEBI:29035"/>
    </ligand>
</feature>
<dbReference type="AlphaFoldDB" id="A0A6N3DQB3"/>
<comment type="subcellular location">
    <subcellularLocation>
        <location evidence="1">Cell membrane</location>
        <topology evidence="1">Multi-pass membrane protein</topology>
    </subcellularLocation>
</comment>
<evidence type="ECO:0000256" key="5">
    <source>
        <dbReference type="ARBA" id="ARBA00022692"/>
    </source>
</evidence>
<dbReference type="PANTHER" id="PTHR47371">
    <property type="entry name" value="LIPOTEICHOIC ACID SYNTHASE"/>
    <property type="match status" value="1"/>
</dbReference>
<keyword evidence="4" id="KW-1003">Cell membrane</keyword>
<feature type="active site" evidence="8">
    <location>
        <position position="309"/>
    </location>
</feature>
<proteinExistence type="inferred from homology"/>
<evidence type="ECO:0000256" key="6">
    <source>
        <dbReference type="ARBA" id="ARBA00022989"/>
    </source>
</evidence>
<accession>A0A6N3DQB3</accession>
<dbReference type="GO" id="GO:0005886">
    <property type="term" value="C:plasma membrane"/>
    <property type="evidence" value="ECO:0007669"/>
    <property type="project" value="UniProtKB-SubCell"/>
</dbReference>
<dbReference type="EMBL" id="CACRTX010000009">
    <property type="protein sequence ID" value="VYU28851.1"/>
    <property type="molecule type" value="Genomic_DNA"/>
</dbReference>
<feature type="domain" description="Sulfatase N-terminal" evidence="11">
    <location>
        <begin position="252"/>
        <end position="554"/>
    </location>
</feature>
<dbReference type="InterPro" id="IPR050448">
    <property type="entry name" value="OpgB/LTA_synthase_biosynth"/>
</dbReference>
<dbReference type="Pfam" id="PF00884">
    <property type="entry name" value="Sulfatase"/>
    <property type="match status" value="1"/>
</dbReference>
<comment type="similarity">
    <text evidence="3">Belongs to the LTA synthase family.</text>
</comment>
<dbReference type="Gene3D" id="3.40.720.10">
    <property type="entry name" value="Alkaline Phosphatase, subunit A"/>
    <property type="match status" value="1"/>
</dbReference>
<evidence type="ECO:0000256" key="8">
    <source>
        <dbReference type="PIRSR" id="PIRSR005091-1"/>
    </source>
</evidence>
<feature type="binding site" evidence="10">
    <location>
        <position position="486"/>
    </location>
    <ligand>
        <name>Mn(2+)</name>
        <dbReference type="ChEBI" id="CHEBI:29035"/>
    </ligand>
</feature>
<evidence type="ECO:0000256" key="7">
    <source>
        <dbReference type="ARBA" id="ARBA00023136"/>
    </source>
</evidence>
<evidence type="ECO:0000256" key="3">
    <source>
        <dbReference type="ARBA" id="ARBA00009983"/>
    </source>
</evidence>
<protein>
    <submittedName>
        <fullName evidence="12">Lipoteichoic acid synthase 1</fullName>
    </submittedName>
</protein>
<evidence type="ECO:0000313" key="12">
    <source>
        <dbReference type="EMBL" id="VYU28851.1"/>
    </source>
</evidence>
<dbReference type="SUPFAM" id="SSF53649">
    <property type="entry name" value="Alkaline phosphatase-like"/>
    <property type="match status" value="1"/>
</dbReference>
<dbReference type="PIRSF" id="PIRSF005091">
    <property type="entry name" value="Mmb_sulf_HI1246"/>
    <property type="match status" value="1"/>
</dbReference>